<feature type="domain" description="Carboxymuconolactone decarboxylase-like" evidence="2">
    <location>
        <begin position="186"/>
        <end position="244"/>
    </location>
</feature>
<gene>
    <name evidence="4" type="ORF">EV146_11337</name>
</gene>
<name>A0A4R2B4D0_9BACI</name>
<feature type="signal peptide" evidence="1">
    <location>
        <begin position="1"/>
        <end position="27"/>
    </location>
</feature>
<dbReference type="PANTHER" id="PTHR43698">
    <property type="entry name" value="RIBD C-TERMINAL DOMAIN CONTAINING PROTEIN"/>
    <property type="match status" value="1"/>
</dbReference>
<dbReference type="GO" id="GO:0051920">
    <property type="term" value="F:peroxiredoxin activity"/>
    <property type="evidence" value="ECO:0007669"/>
    <property type="project" value="InterPro"/>
</dbReference>
<dbReference type="InterPro" id="IPR011051">
    <property type="entry name" value="RmlC_Cupin_sf"/>
</dbReference>
<dbReference type="SUPFAM" id="SSF51182">
    <property type="entry name" value="RmlC-like cupins"/>
    <property type="match status" value="1"/>
</dbReference>
<protein>
    <submittedName>
        <fullName evidence="4">Quercetin dioxygenase-like cupin family protein</fullName>
    </submittedName>
</protein>
<dbReference type="Gene3D" id="2.60.120.10">
    <property type="entry name" value="Jelly Rolls"/>
    <property type="match status" value="1"/>
</dbReference>
<dbReference type="InterPro" id="IPR047263">
    <property type="entry name" value="HNL-like_cupin"/>
</dbReference>
<dbReference type="Proteomes" id="UP000295689">
    <property type="component" value="Unassembled WGS sequence"/>
</dbReference>
<evidence type="ECO:0000313" key="4">
    <source>
        <dbReference type="EMBL" id="TCN21113.1"/>
    </source>
</evidence>
<evidence type="ECO:0000313" key="5">
    <source>
        <dbReference type="Proteomes" id="UP000295689"/>
    </source>
</evidence>
<dbReference type="InterPro" id="IPR003779">
    <property type="entry name" value="CMD-like"/>
</dbReference>
<dbReference type="InterPro" id="IPR013096">
    <property type="entry name" value="Cupin_2"/>
</dbReference>
<reference evidence="4 5" key="1">
    <citation type="journal article" date="2015" name="Stand. Genomic Sci.">
        <title>Genomic Encyclopedia of Bacterial and Archaeal Type Strains, Phase III: the genomes of soil and plant-associated and newly described type strains.</title>
        <authorList>
            <person name="Whitman W.B."/>
            <person name="Woyke T."/>
            <person name="Klenk H.P."/>
            <person name="Zhou Y."/>
            <person name="Lilburn T.G."/>
            <person name="Beck B.J."/>
            <person name="De Vos P."/>
            <person name="Vandamme P."/>
            <person name="Eisen J.A."/>
            <person name="Garrity G."/>
            <person name="Hugenholtz P."/>
            <person name="Kyrpides N.C."/>
        </authorList>
    </citation>
    <scope>NUCLEOTIDE SEQUENCE [LARGE SCALE GENOMIC DNA]</scope>
    <source>
        <strain evidence="4 5">CV53</strain>
    </source>
</reference>
<evidence type="ECO:0000259" key="2">
    <source>
        <dbReference type="Pfam" id="PF02627"/>
    </source>
</evidence>
<organism evidence="4 5">
    <name type="scientific">Mesobacillus foraminis</name>
    <dbReference type="NCBI Taxonomy" id="279826"/>
    <lineage>
        <taxon>Bacteria</taxon>
        <taxon>Bacillati</taxon>
        <taxon>Bacillota</taxon>
        <taxon>Bacilli</taxon>
        <taxon>Bacillales</taxon>
        <taxon>Bacillaceae</taxon>
        <taxon>Mesobacillus</taxon>
    </lineage>
</organism>
<keyword evidence="5" id="KW-1185">Reference proteome</keyword>
<sequence length="393" mass="42950">MKKILTVLFLSLSLFVSGSGFVGQTIAAEGNENSMTIIRSGSQDSYKGPAEYFTGNVRVEPLFSENDSQPYSGAYVTFQPGARTAWHSHPTGQRLIITEGVGWVQEWGGPIEEVHEGDVVWFPPGVKHWHGASPTKAMTHIALTGVEDGKNAEWMEKVTDEQYGIENEKKKDEKQKDKKQKDEVLALNAKQQNIVTIAAFTANGDLSQLKTALNKGLDAGLTVNEIKEVLVQMYAYAGFPRSLNGINTFMEVIEERQANGIKDEIGKEASPLPTDKSSIELGTEIQTSLVGAPVTGPTYTFAPVIDQFLKGHLFGDIFGRDLLDYQSRELATISALANIEGVNSQLQAHFNIGFNTGLTEDQMRSLVSVLDAEVGKKEAKNADEVLGQVLSNR</sequence>
<comment type="caution">
    <text evidence="4">The sequence shown here is derived from an EMBL/GenBank/DDBJ whole genome shotgun (WGS) entry which is preliminary data.</text>
</comment>
<keyword evidence="4" id="KW-0223">Dioxygenase</keyword>
<dbReference type="InterPro" id="IPR014710">
    <property type="entry name" value="RmlC-like_jellyroll"/>
</dbReference>
<dbReference type="Gene3D" id="1.20.1290.10">
    <property type="entry name" value="AhpD-like"/>
    <property type="match status" value="1"/>
</dbReference>
<evidence type="ECO:0000256" key="1">
    <source>
        <dbReference type="SAM" id="SignalP"/>
    </source>
</evidence>
<dbReference type="AlphaFoldDB" id="A0A4R2B4D0"/>
<dbReference type="RefSeq" id="WP_132010762.1">
    <property type="nucleotide sequence ID" value="NZ_JABUHM010000010.1"/>
</dbReference>
<dbReference type="PANTHER" id="PTHR43698:SF1">
    <property type="entry name" value="BLL4564 PROTEIN"/>
    <property type="match status" value="1"/>
</dbReference>
<dbReference type="InterPro" id="IPR029032">
    <property type="entry name" value="AhpD-like"/>
</dbReference>
<dbReference type="Pfam" id="PF07883">
    <property type="entry name" value="Cupin_2"/>
    <property type="match status" value="1"/>
</dbReference>
<keyword evidence="4" id="KW-0560">Oxidoreductase</keyword>
<dbReference type="EMBL" id="SLVV01000013">
    <property type="protein sequence ID" value="TCN21113.1"/>
    <property type="molecule type" value="Genomic_DNA"/>
</dbReference>
<dbReference type="SUPFAM" id="SSF69118">
    <property type="entry name" value="AhpD-like"/>
    <property type="match status" value="1"/>
</dbReference>
<accession>A0A4R2B4D0</accession>
<proteinExistence type="predicted"/>
<keyword evidence="1" id="KW-0732">Signal</keyword>
<feature type="chain" id="PRO_5020400950" evidence="1">
    <location>
        <begin position="28"/>
        <end position="393"/>
    </location>
</feature>
<dbReference type="GO" id="GO:0051213">
    <property type="term" value="F:dioxygenase activity"/>
    <property type="evidence" value="ECO:0007669"/>
    <property type="project" value="UniProtKB-KW"/>
</dbReference>
<dbReference type="Pfam" id="PF02627">
    <property type="entry name" value="CMD"/>
    <property type="match status" value="1"/>
</dbReference>
<dbReference type="CDD" id="cd02233">
    <property type="entry name" value="cupin_HNL-like"/>
    <property type="match status" value="1"/>
</dbReference>
<evidence type="ECO:0000259" key="3">
    <source>
        <dbReference type="Pfam" id="PF07883"/>
    </source>
</evidence>
<feature type="domain" description="Cupin type-2" evidence="3">
    <location>
        <begin position="75"/>
        <end position="133"/>
    </location>
</feature>